<name>A0ABN9SSM3_9DINO</name>
<evidence type="ECO:0000313" key="2">
    <source>
        <dbReference type="EMBL" id="CAK0835064.1"/>
    </source>
</evidence>
<feature type="non-terminal residue" evidence="2">
    <location>
        <position position="1"/>
    </location>
</feature>
<dbReference type="EMBL" id="CAUYUJ010012989">
    <property type="protein sequence ID" value="CAK0835064.1"/>
    <property type="molecule type" value="Genomic_DNA"/>
</dbReference>
<evidence type="ECO:0000313" key="3">
    <source>
        <dbReference type="Proteomes" id="UP001189429"/>
    </source>
</evidence>
<gene>
    <name evidence="2" type="ORF">PCOR1329_LOCUS32228</name>
</gene>
<feature type="compositionally biased region" description="Low complexity" evidence="1">
    <location>
        <begin position="66"/>
        <end position="79"/>
    </location>
</feature>
<protein>
    <submittedName>
        <fullName evidence="2">Uncharacterized protein</fullName>
    </submittedName>
</protein>
<feature type="region of interest" description="Disordered" evidence="1">
    <location>
        <begin position="58"/>
        <end position="161"/>
    </location>
</feature>
<feature type="compositionally biased region" description="Low complexity" evidence="1">
    <location>
        <begin position="100"/>
        <end position="110"/>
    </location>
</feature>
<accession>A0ABN9SSM3</accession>
<comment type="caution">
    <text evidence="2">The sequence shown here is derived from an EMBL/GenBank/DDBJ whole genome shotgun (WGS) entry which is preliminary data.</text>
</comment>
<feature type="compositionally biased region" description="Basic and acidic residues" evidence="1">
    <location>
        <begin position="129"/>
        <end position="141"/>
    </location>
</feature>
<proteinExistence type="predicted"/>
<evidence type="ECO:0000256" key="1">
    <source>
        <dbReference type="SAM" id="MobiDB-lite"/>
    </source>
</evidence>
<dbReference type="Proteomes" id="UP001189429">
    <property type="component" value="Unassembled WGS sequence"/>
</dbReference>
<keyword evidence="3" id="KW-1185">Reference proteome</keyword>
<organism evidence="2 3">
    <name type="scientific">Prorocentrum cordatum</name>
    <dbReference type="NCBI Taxonomy" id="2364126"/>
    <lineage>
        <taxon>Eukaryota</taxon>
        <taxon>Sar</taxon>
        <taxon>Alveolata</taxon>
        <taxon>Dinophyceae</taxon>
        <taxon>Prorocentrales</taxon>
        <taxon>Prorocentraceae</taxon>
        <taxon>Prorocentrum</taxon>
    </lineage>
</organism>
<feature type="compositionally biased region" description="Gly residues" evidence="1">
    <location>
        <begin position="149"/>
        <end position="161"/>
    </location>
</feature>
<feature type="non-terminal residue" evidence="2">
    <location>
        <position position="161"/>
    </location>
</feature>
<sequence length="161" mass="16826">EDPPPAPPRAGGPAAAGVQGDVVAAEGGGRERGDAVLDLRHDRLCPVLLRDYGHFPHRQVGHLPGRRAGAGSAAAPGGVRRARLPRPGQHAGRGPRRRSWTTTGRSSSCTPAQRLAPRWSRGGRRRGRLGREGSCPREGVESPRNGVLEGPGGGDSGRVVE</sequence>
<reference evidence="2" key="1">
    <citation type="submission" date="2023-10" db="EMBL/GenBank/DDBJ databases">
        <authorList>
            <person name="Chen Y."/>
            <person name="Shah S."/>
            <person name="Dougan E. K."/>
            <person name="Thang M."/>
            <person name="Chan C."/>
        </authorList>
    </citation>
    <scope>NUCLEOTIDE SEQUENCE [LARGE SCALE GENOMIC DNA]</scope>
</reference>